<gene>
    <name evidence="2" type="ORF">An08g08580</name>
</gene>
<accession>A0AAJ8BYF1</accession>
<feature type="region of interest" description="Disordered" evidence="1">
    <location>
        <begin position="371"/>
        <end position="391"/>
    </location>
</feature>
<dbReference type="AlphaFoldDB" id="A0AAJ8BYF1"/>
<dbReference type="GeneID" id="84591768"/>
<name>A0AAJ8BYF1_ASPNG</name>
<reference evidence="2" key="2">
    <citation type="submission" date="2025-08" db="UniProtKB">
        <authorList>
            <consortium name="RefSeq"/>
        </authorList>
    </citation>
    <scope>IDENTIFICATION</scope>
</reference>
<dbReference type="RefSeq" id="XP_059606159.1">
    <property type="nucleotide sequence ID" value="XM_059749248.1"/>
</dbReference>
<reference evidence="2" key="1">
    <citation type="submission" date="2025-02" db="EMBL/GenBank/DDBJ databases">
        <authorList>
            <consortium name="NCBI Genome Project"/>
        </authorList>
    </citation>
    <scope>NUCLEOTIDE SEQUENCE</scope>
</reference>
<protein>
    <submittedName>
        <fullName evidence="2">Uncharacterized protein</fullName>
    </submittedName>
</protein>
<proteinExistence type="predicted"/>
<evidence type="ECO:0000313" key="2">
    <source>
        <dbReference type="RefSeq" id="XP_059606159.1"/>
    </source>
</evidence>
<dbReference type="KEGG" id="ang:An08g08580"/>
<sequence>MEKDRHADAHHHRHLCFSRAETYHPLCPLNRVLEGLRRLVLFAWNKPLVGPRGFKPAVNQVPIDSRTDGWLEQLSWMEDPDLLMSARRFISPTVTADHLHSSWRVQARELTYVSSSSRPPSFHHPSGVTQGQDHDAIPPGQMPADDDVLALQAGRHLSLFDGELMPSKSIEPSIRRLDETGSARRIFERSQTNGKPQLALVSPEAAFPPANCFHRTSGEAKLGISVLERERKGTGLDCLTSTTTDECQTSIFHAGFCAGAPRFCGAPALCGEKRSGLVSAFGRQWRRIPAERYVAAARGDGEVTTAFLVISGWLGCDREAGLRKEEGELNSRQWEITQAATRCVLGLCGGRRGESSHVFVGREKTGKYYTHSGSTDEWNWENAEEREGRRN</sequence>
<dbReference type="VEuPathDB" id="FungiDB:An08g08580"/>
<evidence type="ECO:0000256" key="1">
    <source>
        <dbReference type="SAM" id="MobiDB-lite"/>
    </source>
</evidence>
<organism evidence="2">
    <name type="scientific">Aspergillus niger</name>
    <dbReference type="NCBI Taxonomy" id="5061"/>
    <lineage>
        <taxon>Eukaryota</taxon>
        <taxon>Fungi</taxon>
        <taxon>Dikarya</taxon>
        <taxon>Ascomycota</taxon>
        <taxon>Pezizomycotina</taxon>
        <taxon>Eurotiomycetes</taxon>
        <taxon>Eurotiomycetidae</taxon>
        <taxon>Eurotiales</taxon>
        <taxon>Aspergillaceae</taxon>
        <taxon>Aspergillus</taxon>
        <taxon>Aspergillus subgen. Circumdati</taxon>
    </lineage>
</organism>